<name>A0A4Z2GSQ5_9TELE</name>
<reference evidence="1 2" key="1">
    <citation type="submission" date="2019-03" db="EMBL/GenBank/DDBJ databases">
        <title>First draft genome of Liparis tanakae, snailfish: a comprehensive survey of snailfish specific genes.</title>
        <authorList>
            <person name="Kim W."/>
            <person name="Song I."/>
            <person name="Jeong J.-H."/>
            <person name="Kim D."/>
            <person name="Kim S."/>
            <person name="Ryu S."/>
            <person name="Song J.Y."/>
            <person name="Lee S.K."/>
        </authorList>
    </citation>
    <scope>NUCLEOTIDE SEQUENCE [LARGE SCALE GENOMIC DNA]</scope>
    <source>
        <tissue evidence="1">Muscle</tissue>
    </source>
</reference>
<comment type="caution">
    <text evidence="1">The sequence shown here is derived from an EMBL/GenBank/DDBJ whole genome shotgun (WGS) entry which is preliminary data.</text>
</comment>
<organism evidence="1 2">
    <name type="scientific">Liparis tanakae</name>
    <name type="common">Tanaka's snailfish</name>
    <dbReference type="NCBI Taxonomy" id="230148"/>
    <lineage>
        <taxon>Eukaryota</taxon>
        <taxon>Metazoa</taxon>
        <taxon>Chordata</taxon>
        <taxon>Craniata</taxon>
        <taxon>Vertebrata</taxon>
        <taxon>Euteleostomi</taxon>
        <taxon>Actinopterygii</taxon>
        <taxon>Neopterygii</taxon>
        <taxon>Teleostei</taxon>
        <taxon>Neoteleostei</taxon>
        <taxon>Acanthomorphata</taxon>
        <taxon>Eupercaria</taxon>
        <taxon>Perciformes</taxon>
        <taxon>Cottioidei</taxon>
        <taxon>Cottales</taxon>
        <taxon>Liparidae</taxon>
        <taxon>Liparis</taxon>
    </lineage>
</organism>
<evidence type="ECO:0000313" key="2">
    <source>
        <dbReference type="Proteomes" id="UP000314294"/>
    </source>
</evidence>
<dbReference type="AlphaFoldDB" id="A0A4Z2GSQ5"/>
<proteinExistence type="predicted"/>
<protein>
    <submittedName>
        <fullName evidence="1">Uncharacterized protein</fullName>
    </submittedName>
</protein>
<dbReference type="Proteomes" id="UP000314294">
    <property type="component" value="Unassembled WGS sequence"/>
</dbReference>
<evidence type="ECO:0000313" key="1">
    <source>
        <dbReference type="EMBL" id="TNN55752.1"/>
    </source>
</evidence>
<accession>A0A4Z2GSQ5</accession>
<dbReference type="EMBL" id="SRLO01000447">
    <property type="protein sequence ID" value="TNN55752.1"/>
    <property type="molecule type" value="Genomic_DNA"/>
</dbReference>
<sequence>MSRFPQPQVTEVILHRSKLMATLWVTSGSDGVAGSVTVPLRGNSKPTSIKKSQIARYPEGVVEEQKDFVSADYNAGQHGSDAEEPWTIKCNGTQESVRYERLENTVF</sequence>
<gene>
    <name evidence="1" type="ORF">EYF80_034052</name>
</gene>
<keyword evidence="2" id="KW-1185">Reference proteome</keyword>